<proteinExistence type="predicted"/>
<evidence type="ECO:0000256" key="1">
    <source>
        <dbReference type="SAM" id="MobiDB-lite"/>
    </source>
</evidence>
<sequence length="330" mass="36318">MGIATSTDEAADDGEGRLSAADEGTDQVLTLGDDEVAAGHLGAAEQAMMRDLEQEVQPGAADRVNDDGGLVEGRDCGQQDCVVDEEIRWQRRLLLYDSDVELYEGAKAEGFSGKWTDELFRELSKYAVGVVQAMLVSGEIYGLVAEIGRPVYPSGPQREMLVMLKREREALAFDVVAEAFVLWMRFEANGTGWNSALGKALPSYLVDLCKRTFSNAFRDWQKAQGYRLDRQGKEALSELAAGSLGLSIEEVAEMRGVHGHGERIGAQQSAEWYDELIERLWSQLKNGREKTIVGMLLAGSSHKEIAEELGTTPKAVSRAWDRIKQRAGNE</sequence>
<accession>A0A1X1VNY1</accession>
<dbReference type="AlphaFoldDB" id="A0A1X1VNY1"/>
<keyword evidence="4" id="KW-1185">Reference proteome</keyword>
<dbReference type="InterPro" id="IPR016032">
    <property type="entry name" value="Sig_transdc_resp-reg_C-effctor"/>
</dbReference>
<gene>
    <name evidence="3" type="ORF">AWC08_04930</name>
</gene>
<name>A0A1X1VNY1_MYCGO</name>
<dbReference type="Proteomes" id="UP000193928">
    <property type="component" value="Unassembled WGS sequence"/>
</dbReference>
<dbReference type="InterPro" id="IPR036388">
    <property type="entry name" value="WH-like_DNA-bd_sf"/>
</dbReference>
<reference evidence="3 4" key="1">
    <citation type="submission" date="2016-01" db="EMBL/GenBank/DDBJ databases">
        <title>The new phylogeny of the genus Mycobacterium.</title>
        <authorList>
            <person name="Tarcisio F."/>
            <person name="Conor M."/>
            <person name="Antonella G."/>
            <person name="Elisabetta G."/>
            <person name="Giulia F.S."/>
            <person name="Sara T."/>
            <person name="Anna F."/>
            <person name="Clotilde B."/>
            <person name="Roberto B."/>
            <person name="Veronica D.S."/>
            <person name="Fabio R."/>
            <person name="Monica P."/>
            <person name="Olivier J."/>
            <person name="Enrico T."/>
            <person name="Nicola S."/>
        </authorList>
    </citation>
    <scope>NUCLEOTIDE SEQUENCE [LARGE SCALE GENOMIC DNA]</scope>
    <source>
        <strain evidence="3 4">DSM 44160</strain>
    </source>
</reference>
<evidence type="ECO:0000313" key="4">
    <source>
        <dbReference type="Proteomes" id="UP000193928"/>
    </source>
</evidence>
<dbReference type="InterPro" id="IPR053812">
    <property type="entry name" value="HTH_Sigma70_ECF-like"/>
</dbReference>
<protein>
    <recommendedName>
        <fullName evidence="2">RNA polymerase sigma-70 ECF-like HTH domain-containing protein</fullName>
    </recommendedName>
</protein>
<feature type="region of interest" description="Disordered" evidence="1">
    <location>
        <begin position="1"/>
        <end position="26"/>
    </location>
</feature>
<organism evidence="3 4">
    <name type="scientific">Mycobacterium gordonae</name>
    <dbReference type="NCBI Taxonomy" id="1778"/>
    <lineage>
        <taxon>Bacteria</taxon>
        <taxon>Bacillati</taxon>
        <taxon>Actinomycetota</taxon>
        <taxon>Actinomycetes</taxon>
        <taxon>Mycobacteriales</taxon>
        <taxon>Mycobacteriaceae</taxon>
        <taxon>Mycobacterium</taxon>
    </lineage>
</organism>
<comment type="caution">
    <text evidence="3">The sequence shown here is derived from an EMBL/GenBank/DDBJ whole genome shotgun (WGS) entry which is preliminary data.</text>
</comment>
<dbReference type="GO" id="GO:0006355">
    <property type="term" value="P:regulation of DNA-templated transcription"/>
    <property type="evidence" value="ECO:0007669"/>
    <property type="project" value="InterPro"/>
</dbReference>
<dbReference type="EMBL" id="LQOY01000225">
    <property type="protein sequence ID" value="ORV70793.1"/>
    <property type="molecule type" value="Genomic_DNA"/>
</dbReference>
<dbReference type="RefSeq" id="WP_085088549.1">
    <property type="nucleotide sequence ID" value="NZ_JACKSU010000074.1"/>
</dbReference>
<dbReference type="SUPFAM" id="SSF46894">
    <property type="entry name" value="C-terminal effector domain of the bipartite response regulators"/>
    <property type="match status" value="1"/>
</dbReference>
<dbReference type="Pfam" id="PF07638">
    <property type="entry name" value="Sigma70_ECF"/>
    <property type="match status" value="1"/>
</dbReference>
<dbReference type="Gene3D" id="1.10.10.10">
    <property type="entry name" value="Winged helix-like DNA-binding domain superfamily/Winged helix DNA-binding domain"/>
    <property type="match status" value="1"/>
</dbReference>
<evidence type="ECO:0000259" key="2">
    <source>
        <dbReference type="Pfam" id="PF07638"/>
    </source>
</evidence>
<feature type="domain" description="RNA polymerase sigma-70 ECF-like HTH" evidence="2">
    <location>
        <begin position="273"/>
        <end position="326"/>
    </location>
</feature>
<dbReference type="GO" id="GO:0003677">
    <property type="term" value="F:DNA binding"/>
    <property type="evidence" value="ECO:0007669"/>
    <property type="project" value="InterPro"/>
</dbReference>
<evidence type="ECO:0000313" key="3">
    <source>
        <dbReference type="EMBL" id="ORV70793.1"/>
    </source>
</evidence>